<dbReference type="PANTHER" id="PTHR43431:SF7">
    <property type="entry name" value="OXIDOREDUCTASE, SHORT CHAIN DEHYDROGENASE_REDUCTASE FAMILY (AFU_ORTHOLOGUE AFUA_5G14000)"/>
    <property type="match status" value="1"/>
</dbReference>
<reference evidence="1 2" key="1">
    <citation type="submission" date="2014-06" db="EMBL/GenBank/DDBJ databases">
        <authorList>
            <consortium name="DOE Joint Genome Institute"/>
            <person name="Kuo A."/>
            <person name="Kohler A."/>
            <person name="Nagy L.G."/>
            <person name="Floudas D."/>
            <person name="Copeland A."/>
            <person name="Barry K.W."/>
            <person name="Cichocki N."/>
            <person name="Veneault-Fourrey C."/>
            <person name="LaButti K."/>
            <person name="Lindquist E.A."/>
            <person name="Lipzen A."/>
            <person name="Lundell T."/>
            <person name="Morin E."/>
            <person name="Murat C."/>
            <person name="Sun H."/>
            <person name="Tunlid A."/>
            <person name="Henrissat B."/>
            <person name="Grigoriev I.V."/>
            <person name="Hibbett D.S."/>
            <person name="Martin F."/>
            <person name="Nordberg H.P."/>
            <person name="Cantor M.N."/>
            <person name="Hua S.X."/>
        </authorList>
    </citation>
    <scope>NUCLEOTIDE SEQUENCE [LARGE SCALE GENOMIC DNA]</scope>
    <source>
        <strain evidence="1 2">ATCC 200175</strain>
    </source>
</reference>
<sequence>MSSIRPLFVVAGVGNGTGKRQLWRCRLFGRLGYRVALISRRPEHLNKVTNEINQNGGEAAAFPVAEYTPNSIRSAFSSIRSHFPVSTSPLRVAVFNAGYGIWKPFLEITDEEVRESLDTHVVAAFAFSREVLLEFTKNDPETASEGGKGGSSKRGTLIFTGATAAIRGNITTSAFAAGKFGVRALSQSLAKEFGKQNIHVTHTIIDGAIDIDRARGSGNGPTGETIPDTRLRPDSIAKSYLHFVEQDSTAWSWEIDLRPAQEKW</sequence>
<dbReference type="AlphaFoldDB" id="A0A0C9STZ4"/>
<evidence type="ECO:0008006" key="3">
    <source>
        <dbReference type="Google" id="ProtNLM"/>
    </source>
</evidence>
<evidence type="ECO:0000313" key="2">
    <source>
        <dbReference type="Proteomes" id="UP000053647"/>
    </source>
</evidence>
<evidence type="ECO:0000313" key="1">
    <source>
        <dbReference type="EMBL" id="KIJ05775.1"/>
    </source>
</evidence>
<dbReference type="InterPro" id="IPR036291">
    <property type="entry name" value="NAD(P)-bd_dom_sf"/>
</dbReference>
<dbReference type="EMBL" id="KN820724">
    <property type="protein sequence ID" value="KIJ05775.1"/>
    <property type="molecule type" value="Genomic_DNA"/>
</dbReference>
<organism evidence="1 2">
    <name type="scientific">Paxillus involutus ATCC 200175</name>
    <dbReference type="NCBI Taxonomy" id="664439"/>
    <lineage>
        <taxon>Eukaryota</taxon>
        <taxon>Fungi</taxon>
        <taxon>Dikarya</taxon>
        <taxon>Basidiomycota</taxon>
        <taxon>Agaricomycotina</taxon>
        <taxon>Agaricomycetes</taxon>
        <taxon>Agaricomycetidae</taxon>
        <taxon>Boletales</taxon>
        <taxon>Paxilineae</taxon>
        <taxon>Paxillaceae</taxon>
        <taxon>Paxillus</taxon>
    </lineage>
</organism>
<protein>
    <recommendedName>
        <fullName evidence="3">3-oxoacyl-[acyl-carrier-protein] reductase</fullName>
    </recommendedName>
</protein>
<dbReference type="PANTHER" id="PTHR43431">
    <property type="entry name" value="OXIDOREDUCTASE, SHORT CHAIN DEHYDROGENASE/REDUCTASE FAMILY (AFU_ORTHOLOGUE AFUA_5G14000)"/>
    <property type="match status" value="1"/>
</dbReference>
<dbReference type="Gene3D" id="3.40.50.720">
    <property type="entry name" value="NAD(P)-binding Rossmann-like Domain"/>
    <property type="match status" value="1"/>
</dbReference>
<dbReference type="Pfam" id="PF00106">
    <property type="entry name" value="adh_short"/>
    <property type="match status" value="1"/>
</dbReference>
<dbReference type="HOGENOM" id="CLU_010194_17_0_1"/>
<reference evidence="2" key="2">
    <citation type="submission" date="2015-01" db="EMBL/GenBank/DDBJ databases">
        <title>Evolutionary Origins and Diversification of the Mycorrhizal Mutualists.</title>
        <authorList>
            <consortium name="DOE Joint Genome Institute"/>
            <consortium name="Mycorrhizal Genomics Consortium"/>
            <person name="Kohler A."/>
            <person name="Kuo A."/>
            <person name="Nagy L.G."/>
            <person name="Floudas D."/>
            <person name="Copeland A."/>
            <person name="Barry K.W."/>
            <person name="Cichocki N."/>
            <person name="Veneault-Fourrey C."/>
            <person name="LaButti K."/>
            <person name="Lindquist E.A."/>
            <person name="Lipzen A."/>
            <person name="Lundell T."/>
            <person name="Morin E."/>
            <person name="Murat C."/>
            <person name="Riley R."/>
            <person name="Ohm R."/>
            <person name="Sun H."/>
            <person name="Tunlid A."/>
            <person name="Henrissat B."/>
            <person name="Grigoriev I.V."/>
            <person name="Hibbett D.S."/>
            <person name="Martin F."/>
        </authorList>
    </citation>
    <scope>NUCLEOTIDE SEQUENCE [LARGE SCALE GENOMIC DNA]</scope>
    <source>
        <strain evidence="2">ATCC 200175</strain>
    </source>
</reference>
<dbReference type="OrthoDB" id="5399006at2759"/>
<name>A0A0C9STZ4_PAXIN</name>
<keyword evidence="2" id="KW-1185">Reference proteome</keyword>
<dbReference type="SUPFAM" id="SSF51735">
    <property type="entry name" value="NAD(P)-binding Rossmann-fold domains"/>
    <property type="match status" value="1"/>
</dbReference>
<dbReference type="InterPro" id="IPR002347">
    <property type="entry name" value="SDR_fam"/>
</dbReference>
<gene>
    <name evidence="1" type="ORF">PAXINDRAFT_141045</name>
</gene>
<proteinExistence type="predicted"/>
<accession>A0A0C9STZ4</accession>
<dbReference type="Proteomes" id="UP000053647">
    <property type="component" value="Unassembled WGS sequence"/>
</dbReference>
<dbReference type="PRINTS" id="PR00081">
    <property type="entry name" value="GDHRDH"/>
</dbReference>